<evidence type="ECO:0000313" key="7">
    <source>
        <dbReference type="Proteomes" id="UP001348098"/>
    </source>
</evidence>
<dbReference type="RefSeq" id="WP_323124009.1">
    <property type="nucleotide sequence ID" value="NZ_JAYESH010000002.1"/>
</dbReference>
<dbReference type="SUPFAM" id="SSF47203">
    <property type="entry name" value="Acyl-CoA dehydrogenase C-terminal domain-like"/>
    <property type="match status" value="1"/>
</dbReference>
<keyword evidence="2" id="KW-0274">FAD</keyword>
<feature type="region of interest" description="Disordered" evidence="4">
    <location>
        <begin position="193"/>
        <end position="238"/>
    </location>
</feature>
<evidence type="ECO:0000256" key="3">
    <source>
        <dbReference type="ARBA" id="ARBA00023002"/>
    </source>
</evidence>
<reference evidence="6 7" key="1">
    <citation type="submission" date="2023-12" db="EMBL/GenBank/DDBJ databases">
        <title>novel species in genus Nocarida.</title>
        <authorList>
            <person name="Li Z."/>
        </authorList>
    </citation>
    <scope>NUCLEOTIDE SEQUENCE [LARGE SCALE GENOMIC DNA]</scope>
    <source>
        <strain evidence="6 7">CDC186</strain>
    </source>
</reference>
<organism evidence="6 7">
    <name type="scientific">Nocardia implantans</name>
    <dbReference type="NCBI Taxonomy" id="3108168"/>
    <lineage>
        <taxon>Bacteria</taxon>
        <taxon>Bacillati</taxon>
        <taxon>Actinomycetota</taxon>
        <taxon>Actinomycetes</taxon>
        <taxon>Mycobacteriales</taxon>
        <taxon>Nocardiaceae</taxon>
        <taxon>Nocardia</taxon>
    </lineage>
</organism>
<accession>A0ABU6AV91</accession>
<dbReference type="PANTHER" id="PTHR43884">
    <property type="entry name" value="ACYL-COA DEHYDROGENASE"/>
    <property type="match status" value="1"/>
</dbReference>
<name>A0ABU6AV91_9NOCA</name>
<keyword evidence="7" id="KW-1185">Reference proteome</keyword>
<keyword evidence="1" id="KW-0285">Flavoprotein</keyword>
<feature type="domain" description="Acyl-CoA dehydrogenase/oxidase C-terminal" evidence="5">
    <location>
        <begin position="74"/>
        <end position="188"/>
    </location>
</feature>
<dbReference type="EMBL" id="JAYKYQ010000005">
    <property type="protein sequence ID" value="MEB3511371.1"/>
    <property type="molecule type" value="Genomic_DNA"/>
</dbReference>
<evidence type="ECO:0000313" key="6">
    <source>
        <dbReference type="EMBL" id="MEB3511371.1"/>
    </source>
</evidence>
<dbReference type="InterPro" id="IPR009075">
    <property type="entry name" value="AcylCo_DH/oxidase_C"/>
</dbReference>
<evidence type="ECO:0000256" key="4">
    <source>
        <dbReference type="SAM" id="MobiDB-lite"/>
    </source>
</evidence>
<proteinExistence type="predicted"/>
<sequence>MLDAPRADRLLVPARAPSGEVVIVAVEPGVPGATVTARPVVDATRDLGRVGAGGVVAFPRRRRARTRRQCDRPAIATACDSLGLSRAMPAATVGYAGVREQFVRPIGSCQAVKRACADLLVRIAVAGQLVAAAVRAEVASGPDAGGAASRAKAFTPETAVRVAGKAMQLHGRRGYMWESGIHAYRKRATLDRGHVRHARRTPETTGPAIRPGIASAGRIAGRRLGADREQAVSRPESR</sequence>
<dbReference type="PANTHER" id="PTHR43884:SF20">
    <property type="entry name" value="ACYL-COA DEHYDROGENASE FADE28"/>
    <property type="match status" value="1"/>
</dbReference>
<gene>
    <name evidence="6" type="ORF">U3653_15175</name>
</gene>
<dbReference type="Gene3D" id="1.20.140.10">
    <property type="entry name" value="Butyryl-CoA Dehydrogenase, subunit A, domain 3"/>
    <property type="match status" value="1"/>
</dbReference>
<evidence type="ECO:0000259" key="5">
    <source>
        <dbReference type="Pfam" id="PF00441"/>
    </source>
</evidence>
<comment type="caution">
    <text evidence="6">The sequence shown here is derived from an EMBL/GenBank/DDBJ whole genome shotgun (WGS) entry which is preliminary data.</text>
</comment>
<evidence type="ECO:0000256" key="2">
    <source>
        <dbReference type="ARBA" id="ARBA00022827"/>
    </source>
</evidence>
<evidence type="ECO:0000256" key="1">
    <source>
        <dbReference type="ARBA" id="ARBA00022630"/>
    </source>
</evidence>
<dbReference type="Proteomes" id="UP001348098">
    <property type="component" value="Unassembled WGS sequence"/>
</dbReference>
<dbReference type="InterPro" id="IPR036250">
    <property type="entry name" value="AcylCo_DH-like_C"/>
</dbReference>
<keyword evidence="3" id="KW-0560">Oxidoreductase</keyword>
<protein>
    <submittedName>
        <fullName evidence="6">Acyl-CoA dehydrogenase family protein</fullName>
    </submittedName>
</protein>
<dbReference type="Pfam" id="PF00441">
    <property type="entry name" value="Acyl-CoA_dh_1"/>
    <property type="match status" value="1"/>
</dbReference>
<feature type="compositionally biased region" description="Basic and acidic residues" evidence="4">
    <location>
        <begin position="224"/>
        <end position="238"/>
    </location>
</feature>